<name>A0A843YJC8_9RHOB</name>
<dbReference type="Proteomes" id="UP000444174">
    <property type="component" value="Unassembled WGS sequence"/>
</dbReference>
<dbReference type="RefSeq" id="WP_153216888.1">
    <property type="nucleotide sequence ID" value="NZ_WIBF01000011.1"/>
</dbReference>
<dbReference type="InterPro" id="IPR029068">
    <property type="entry name" value="Glyas_Bleomycin-R_OHBP_Dase"/>
</dbReference>
<accession>A0A843YJC8</accession>
<dbReference type="PANTHER" id="PTHR36503:SF1">
    <property type="entry name" value="BLR2520 PROTEIN"/>
    <property type="match status" value="1"/>
</dbReference>
<gene>
    <name evidence="2" type="ORF">GFB49_15690</name>
</gene>
<proteinExistence type="predicted"/>
<dbReference type="PANTHER" id="PTHR36503">
    <property type="entry name" value="BLR2520 PROTEIN"/>
    <property type="match status" value="1"/>
</dbReference>
<feature type="domain" description="VOC" evidence="1">
    <location>
        <begin position="4"/>
        <end position="125"/>
    </location>
</feature>
<evidence type="ECO:0000313" key="2">
    <source>
        <dbReference type="EMBL" id="MQQ09908.1"/>
    </source>
</evidence>
<dbReference type="PROSITE" id="PS51819">
    <property type="entry name" value="VOC"/>
    <property type="match status" value="1"/>
</dbReference>
<organism evidence="2 3">
    <name type="scientific">Tritonibacter litoralis</name>
    <dbReference type="NCBI Taxonomy" id="2662264"/>
    <lineage>
        <taxon>Bacteria</taxon>
        <taxon>Pseudomonadati</taxon>
        <taxon>Pseudomonadota</taxon>
        <taxon>Alphaproteobacteria</taxon>
        <taxon>Rhodobacterales</taxon>
        <taxon>Paracoccaceae</taxon>
        <taxon>Tritonibacter</taxon>
    </lineage>
</organism>
<protein>
    <submittedName>
        <fullName evidence="2">VOC family protein</fullName>
    </submittedName>
</protein>
<dbReference type="InterPro" id="IPR004360">
    <property type="entry name" value="Glyas_Fos-R_dOase_dom"/>
</dbReference>
<dbReference type="Pfam" id="PF00903">
    <property type="entry name" value="Glyoxalase"/>
    <property type="match status" value="1"/>
</dbReference>
<dbReference type="SUPFAM" id="SSF54593">
    <property type="entry name" value="Glyoxalase/Bleomycin resistance protein/Dihydroxybiphenyl dioxygenase"/>
    <property type="match status" value="1"/>
</dbReference>
<dbReference type="AlphaFoldDB" id="A0A843YJC8"/>
<sequence length="141" mass="15499">MEQRVSLITLAVADVEKARGFYRAMGWDEVDSPDGIVVFDLLSQSLGLYPIAELAKDMGVDQDVLGHGAMTLSYNGRNRAEVDAVMAAAAKAGAEVLKEPQEVFWGGYGGYFRDLDGHIWEVTFNPFAPLRRDGAFCWDGH</sequence>
<reference evidence="2 3" key="1">
    <citation type="submission" date="2019-10" db="EMBL/GenBank/DDBJ databases">
        <title>Epibacterium sp. nov., isolated from seawater.</title>
        <authorList>
            <person name="Zhang X."/>
            <person name="Li N."/>
        </authorList>
    </citation>
    <scope>NUCLEOTIDE SEQUENCE [LARGE SCALE GENOMIC DNA]</scope>
    <source>
        <strain evidence="2 3">SM1979</strain>
    </source>
</reference>
<dbReference type="Gene3D" id="3.10.180.10">
    <property type="entry name" value="2,3-Dihydroxybiphenyl 1,2-Dioxygenase, domain 1"/>
    <property type="match status" value="1"/>
</dbReference>
<dbReference type="EMBL" id="WIBF01000011">
    <property type="protein sequence ID" value="MQQ09908.1"/>
    <property type="molecule type" value="Genomic_DNA"/>
</dbReference>
<evidence type="ECO:0000313" key="3">
    <source>
        <dbReference type="Proteomes" id="UP000444174"/>
    </source>
</evidence>
<evidence type="ECO:0000259" key="1">
    <source>
        <dbReference type="PROSITE" id="PS51819"/>
    </source>
</evidence>
<keyword evidence="3" id="KW-1185">Reference proteome</keyword>
<dbReference type="InterPro" id="IPR037523">
    <property type="entry name" value="VOC_core"/>
</dbReference>
<comment type="caution">
    <text evidence="2">The sequence shown here is derived from an EMBL/GenBank/DDBJ whole genome shotgun (WGS) entry which is preliminary data.</text>
</comment>